<organism evidence="4 5">
    <name type="scientific">Cohnella luojiensis</name>
    <dbReference type="NCBI Taxonomy" id="652876"/>
    <lineage>
        <taxon>Bacteria</taxon>
        <taxon>Bacillati</taxon>
        <taxon>Bacillota</taxon>
        <taxon>Bacilli</taxon>
        <taxon>Bacillales</taxon>
        <taxon>Paenibacillaceae</taxon>
        <taxon>Cohnella</taxon>
    </lineage>
</organism>
<evidence type="ECO:0000313" key="4">
    <source>
        <dbReference type="EMBL" id="TFE23916.1"/>
    </source>
</evidence>
<feature type="region of interest" description="Disordered" evidence="1">
    <location>
        <begin position="188"/>
        <end position="216"/>
    </location>
</feature>
<feature type="compositionally biased region" description="Basic and acidic residues" evidence="1">
    <location>
        <begin position="188"/>
        <end position="202"/>
    </location>
</feature>
<evidence type="ECO:0000259" key="3">
    <source>
        <dbReference type="Pfam" id="PF17898"/>
    </source>
</evidence>
<dbReference type="PROSITE" id="PS51257">
    <property type="entry name" value="PROKAR_LIPOPROTEIN"/>
    <property type="match status" value="1"/>
</dbReference>
<feature type="signal peptide" evidence="2">
    <location>
        <begin position="1"/>
        <end position="22"/>
    </location>
</feature>
<dbReference type="Pfam" id="PF17898">
    <property type="entry name" value="GerD"/>
    <property type="match status" value="1"/>
</dbReference>
<sequence length="216" mass="23701">MRYRLRWCGCLLGMSLLLSSCAPESGGNGGGQMSYKEVKSMVIDILGSEEAQKAMEKASTAQYGESTLQMKSMTPSDQAQVRLAVKDVLTAPEYSTVLENIMKDPKFAGEFAKAVSKDNKQIHKDLMKDPSYQKELVDMFKTPELQKIMTDSMKTNEVRKLIMSSVTESMDNPLFKLEIMRLLQSVVKEELTPKPEKKKEGGEEGGGEGGEGGGGG</sequence>
<gene>
    <name evidence="4" type="ORF">E2980_18000</name>
</gene>
<comment type="caution">
    <text evidence="4">The sequence shown here is derived from an EMBL/GenBank/DDBJ whole genome shotgun (WGS) entry which is preliminary data.</text>
</comment>
<proteinExistence type="predicted"/>
<dbReference type="Proteomes" id="UP000297900">
    <property type="component" value="Unassembled WGS sequence"/>
</dbReference>
<feature type="compositionally biased region" description="Gly residues" evidence="1">
    <location>
        <begin position="207"/>
        <end position="216"/>
    </location>
</feature>
<dbReference type="InterPro" id="IPR041262">
    <property type="entry name" value="GerD_central"/>
</dbReference>
<dbReference type="EMBL" id="SOMN01000030">
    <property type="protein sequence ID" value="TFE23916.1"/>
    <property type="molecule type" value="Genomic_DNA"/>
</dbReference>
<dbReference type="OrthoDB" id="2375836at2"/>
<keyword evidence="2" id="KW-0732">Signal</keyword>
<evidence type="ECO:0000256" key="2">
    <source>
        <dbReference type="SAM" id="SignalP"/>
    </source>
</evidence>
<evidence type="ECO:0000313" key="5">
    <source>
        <dbReference type="Proteomes" id="UP000297900"/>
    </source>
</evidence>
<evidence type="ECO:0000256" key="1">
    <source>
        <dbReference type="SAM" id="MobiDB-lite"/>
    </source>
</evidence>
<reference evidence="4 5" key="1">
    <citation type="submission" date="2019-03" db="EMBL/GenBank/DDBJ databases">
        <title>Cohnella endophytica sp. nov., a novel endophytic bacterium isolated from bark of Sonneratia apetala.</title>
        <authorList>
            <person name="Tuo L."/>
        </authorList>
    </citation>
    <scope>NUCLEOTIDE SEQUENCE [LARGE SCALE GENOMIC DNA]</scope>
    <source>
        <strain evidence="4 5">CCTCC AB 208254</strain>
    </source>
</reference>
<protein>
    <submittedName>
        <fullName evidence="4">Spore gernimation protein</fullName>
    </submittedName>
</protein>
<dbReference type="NCBIfam" id="NF040801">
    <property type="entry name" value="spore_GerD"/>
    <property type="match status" value="1"/>
</dbReference>
<feature type="domain" description="Spore germination GerD central core" evidence="3">
    <location>
        <begin position="77"/>
        <end position="186"/>
    </location>
</feature>
<accession>A0A4Y8LVT3</accession>
<keyword evidence="5" id="KW-1185">Reference proteome</keyword>
<name>A0A4Y8LVT3_9BACL</name>
<feature type="chain" id="PRO_5039398771" evidence="2">
    <location>
        <begin position="23"/>
        <end position="216"/>
    </location>
</feature>
<dbReference type="AlphaFoldDB" id="A0A4Y8LVT3"/>